<dbReference type="Proteomes" id="UP001500968">
    <property type="component" value="Unassembled WGS sequence"/>
</dbReference>
<dbReference type="Gene3D" id="3.40.50.720">
    <property type="entry name" value="NAD(P)-binding Rossmann-like Domain"/>
    <property type="match status" value="1"/>
</dbReference>
<dbReference type="PANTHER" id="PTHR48079:SF6">
    <property type="entry name" value="NAD(P)-BINDING DOMAIN-CONTAINING PROTEIN-RELATED"/>
    <property type="match status" value="1"/>
</dbReference>
<dbReference type="PANTHER" id="PTHR48079">
    <property type="entry name" value="PROTEIN YEEZ"/>
    <property type="match status" value="1"/>
</dbReference>
<gene>
    <name evidence="1" type="ORF">GCM10022386_17330</name>
</gene>
<proteinExistence type="predicted"/>
<name>A0ABP7TZP3_9FLAO</name>
<reference evidence="2" key="1">
    <citation type="journal article" date="2019" name="Int. J. Syst. Evol. Microbiol.">
        <title>The Global Catalogue of Microorganisms (GCM) 10K type strain sequencing project: providing services to taxonomists for standard genome sequencing and annotation.</title>
        <authorList>
            <consortium name="The Broad Institute Genomics Platform"/>
            <consortium name="The Broad Institute Genome Sequencing Center for Infectious Disease"/>
            <person name="Wu L."/>
            <person name="Ma J."/>
        </authorList>
    </citation>
    <scope>NUCLEOTIDE SEQUENCE [LARGE SCALE GENOMIC DNA]</scope>
    <source>
        <strain evidence="2">JCM 17064</strain>
    </source>
</reference>
<organism evidence="1 2">
    <name type="scientific">Flavobacterium cheonhonense</name>
    <dbReference type="NCBI Taxonomy" id="706185"/>
    <lineage>
        <taxon>Bacteria</taxon>
        <taxon>Pseudomonadati</taxon>
        <taxon>Bacteroidota</taxon>
        <taxon>Flavobacteriia</taxon>
        <taxon>Flavobacteriales</taxon>
        <taxon>Flavobacteriaceae</taxon>
        <taxon>Flavobacterium</taxon>
    </lineage>
</organism>
<dbReference type="EMBL" id="BAABCR010000015">
    <property type="protein sequence ID" value="GAA4033414.1"/>
    <property type="molecule type" value="Genomic_DNA"/>
</dbReference>
<comment type="caution">
    <text evidence="1">The sequence shown here is derived from an EMBL/GenBank/DDBJ whole genome shotgun (WGS) entry which is preliminary data.</text>
</comment>
<dbReference type="InterPro" id="IPR036291">
    <property type="entry name" value="NAD(P)-bd_dom_sf"/>
</dbReference>
<evidence type="ECO:0000313" key="1">
    <source>
        <dbReference type="EMBL" id="GAA4033414.1"/>
    </source>
</evidence>
<accession>A0ABP7TZP3</accession>
<keyword evidence="2" id="KW-1185">Reference proteome</keyword>
<dbReference type="CDD" id="cd05266">
    <property type="entry name" value="SDR_a4"/>
    <property type="match status" value="1"/>
</dbReference>
<sequence length="267" mass="29193">MKKISILGCGWLGLPLAKSLINKGFSVKGSTTSEAKLAVLESANIKAHSIRLTENKVMGNMEAFLSESEILIIDIPPKLRGDGAEHFVTKIGTLIPFIEKSPINNVVFISSTSVYADDNTIVTENSQPEPDTESGRQLLATEKLLQANTNFQTTVIRFGGLIGENRHPIHFLAGRKNLENPEAPINLIHQNDCIGIIEAVIAQNTKGEVFNAVAPFHPTRKDYYTQKAIALGLVLPEFEESKPTVGKTIVSDKISTILGYTFKHSEL</sequence>
<dbReference type="InterPro" id="IPR051783">
    <property type="entry name" value="NAD(P)-dependent_oxidoreduct"/>
</dbReference>
<protein>
    <submittedName>
        <fullName evidence="1">Epimerase</fullName>
    </submittedName>
</protein>
<dbReference type="SUPFAM" id="SSF51735">
    <property type="entry name" value="NAD(P)-binding Rossmann-fold domains"/>
    <property type="match status" value="1"/>
</dbReference>
<evidence type="ECO:0000313" key="2">
    <source>
        <dbReference type="Proteomes" id="UP001500968"/>
    </source>
</evidence>
<dbReference type="RefSeq" id="WP_324689376.1">
    <property type="nucleotide sequence ID" value="NZ_BAABCR010000015.1"/>
</dbReference>